<keyword evidence="3" id="KW-1185">Reference proteome</keyword>
<name>A0AA89BC77_9ASTE</name>
<protein>
    <submittedName>
        <fullName evidence="2">Uncharacterized protein</fullName>
    </submittedName>
</protein>
<keyword evidence="1" id="KW-0119">Carbohydrate metabolism</keyword>
<dbReference type="EMBL" id="JAVXUP010000293">
    <property type="protein sequence ID" value="KAK3031787.1"/>
    <property type="molecule type" value="Genomic_DNA"/>
</dbReference>
<dbReference type="AlphaFoldDB" id="A0AA89BC77"/>
<evidence type="ECO:0000256" key="1">
    <source>
        <dbReference type="ARBA" id="ARBA00023277"/>
    </source>
</evidence>
<reference evidence="2" key="1">
    <citation type="submission" date="2022-12" db="EMBL/GenBank/DDBJ databases">
        <title>Draft genome assemblies for two species of Escallonia (Escalloniales).</title>
        <authorList>
            <person name="Chanderbali A."/>
            <person name="Dervinis C."/>
            <person name="Anghel I."/>
            <person name="Soltis D."/>
            <person name="Soltis P."/>
            <person name="Zapata F."/>
        </authorList>
    </citation>
    <scope>NUCLEOTIDE SEQUENCE</scope>
    <source>
        <strain evidence="2">UCBG64.0493</strain>
        <tissue evidence="2">Leaf</tissue>
    </source>
</reference>
<dbReference type="Pfam" id="PF05691">
    <property type="entry name" value="Raffinose_syn"/>
    <property type="match status" value="1"/>
</dbReference>
<sequence length="95" mass="10727">MAKTTEINSLKLNHGDHELTRCKVYNHRIQFALMGLMDMYSFGGAIEAIEVSSSLAITIKGREASHFGVYYNLKPRFCSVNSIEDGFLIHLKIAY</sequence>
<dbReference type="Proteomes" id="UP001188597">
    <property type="component" value="Unassembled WGS sequence"/>
</dbReference>
<organism evidence="2 3">
    <name type="scientific">Escallonia herrerae</name>
    <dbReference type="NCBI Taxonomy" id="1293975"/>
    <lineage>
        <taxon>Eukaryota</taxon>
        <taxon>Viridiplantae</taxon>
        <taxon>Streptophyta</taxon>
        <taxon>Embryophyta</taxon>
        <taxon>Tracheophyta</taxon>
        <taxon>Spermatophyta</taxon>
        <taxon>Magnoliopsida</taxon>
        <taxon>eudicotyledons</taxon>
        <taxon>Gunneridae</taxon>
        <taxon>Pentapetalae</taxon>
        <taxon>asterids</taxon>
        <taxon>campanulids</taxon>
        <taxon>Escalloniales</taxon>
        <taxon>Escalloniaceae</taxon>
        <taxon>Escallonia</taxon>
    </lineage>
</organism>
<proteinExistence type="predicted"/>
<gene>
    <name evidence="2" type="ORF">RJ639_036939</name>
</gene>
<evidence type="ECO:0000313" key="3">
    <source>
        <dbReference type="Proteomes" id="UP001188597"/>
    </source>
</evidence>
<dbReference type="InterPro" id="IPR008811">
    <property type="entry name" value="Glycosyl_hydrolases_36"/>
</dbReference>
<evidence type="ECO:0000313" key="2">
    <source>
        <dbReference type="EMBL" id="KAK3031787.1"/>
    </source>
</evidence>
<comment type="caution">
    <text evidence="2">The sequence shown here is derived from an EMBL/GenBank/DDBJ whole genome shotgun (WGS) entry which is preliminary data.</text>
</comment>
<accession>A0AA89BC77</accession>